<dbReference type="EMBL" id="CP015449">
    <property type="protein sequence ID" value="AWH91073.1"/>
    <property type="molecule type" value="Genomic_DNA"/>
</dbReference>
<gene>
    <name evidence="2" type="ORF">A6035_01520</name>
</gene>
<evidence type="ECO:0000313" key="2">
    <source>
        <dbReference type="EMBL" id="AWH91073.1"/>
    </source>
</evidence>
<feature type="signal peptide" evidence="1">
    <location>
        <begin position="1"/>
        <end position="27"/>
    </location>
</feature>
<dbReference type="Proteomes" id="UP000244928">
    <property type="component" value="Chromosome"/>
</dbReference>
<evidence type="ECO:0000313" key="3">
    <source>
        <dbReference type="Proteomes" id="UP000244928"/>
    </source>
</evidence>
<name>A0A2S1R476_9ACTN</name>
<accession>A0A2S1R476</accession>
<reference evidence="2 3" key="1">
    <citation type="submission" date="2016-04" db="EMBL/GenBank/DDBJ databases">
        <title>Complete genome sequence of Dietzia lutea YIM 80766T, a strain isolated from desert soil in Egypt.</title>
        <authorList>
            <person name="Zhao J."/>
            <person name="Hu B."/>
            <person name="Geng S."/>
            <person name="Nie Y."/>
            <person name="Tang Y."/>
        </authorList>
    </citation>
    <scope>NUCLEOTIDE SEQUENCE [LARGE SCALE GENOMIC DNA]</scope>
    <source>
        <strain evidence="2 3">YIM 80766</strain>
    </source>
</reference>
<organism evidence="2 3">
    <name type="scientific">Dietzia lutea</name>
    <dbReference type="NCBI Taxonomy" id="546160"/>
    <lineage>
        <taxon>Bacteria</taxon>
        <taxon>Bacillati</taxon>
        <taxon>Actinomycetota</taxon>
        <taxon>Actinomycetes</taxon>
        <taxon>Mycobacteriales</taxon>
        <taxon>Dietziaceae</taxon>
        <taxon>Dietzia</taxon>
    </lineage>
</organism>
<dbReference type="RefSeq" id="WP_108846341.1">
    <property type="nucleotide sequence ID" value="NZ_CP015449.1"/>
</dbReference>
<dbReference type="OrthoDB" id="4774898at2"/>
<sequence>MRATTLATTVSALAAAALLTGAGAASAQETEDSEGPGTIRSGLLSPAVSEAIGSIGYGSLGTGSLMDLLSGLINTGSVVLSVDVPNSTGSYAPGSLGSYGPEASIGELVTLPIASLGGAS</sequence>
<dbReference type="AlphaFoldDB" id="A0A2S1R476"/>
<proteinExistence type="predicted"/>
<keyword evidence="3" id="KW-1185">Reference proteome</keyword>
<protein>
    <submittedName>
        <fullName evidence="2">Uncharacterized protein</fullName>
    </submittedName>
</protein>
<evidence type="ECO:0000256" key="1">
    <source>
        <dbReference type="SAM" id="SignalP"/>
    </source>
</evidence>
<dbReference type="KEGG" id="dlu:A6035_01520"/>
<feature type="chain" id="PRO_5015746988" evidence="1">
    <location>
        <begin position="28"/>
        <end position="120"/>
    </location>
</feature>
<keyword evidence="1" id="KW-0732">Signal</keyword>